<dbReference type="InterPro" id="IPR045249">
    <property type="entry name" value="HARBI1-like"/>
</dbReference>
<feature type="region of interest" description="Disordered" evidence="8">
    <location>
        <begin position="63"/>
        <end position="87"/>
    </location>
</feature>
<dbReference type="EnsemblMetazoa" id="SMAR000409-RA">
    <property type="protein sequence ID" value="SMAR000409-PA"/>
    <property type="gene ID" value="SMAR000409"/>
</dbReference>
<dbReference type="GO" id="GO:0046872">
    <property type="term" value="F:metal ion binding"/>
    <property type="evidence" value="ECO:0007669"/>
    <property type="project" value="UniProtKB-KW"/>
</dbReference>
<reference evidence="11" key="1">
    <citation type="submission" date="2011-05" db="EMBL/GenBank/DDBJ databases">
        <authorList>
            <person name="Richards S.R."/>
            <person name="Qu J."/>
            <person name="Jiang H."/>
            <person name="Jhangiani S.N."/>
            <person name="Agravi P."/>
            <person name="Goodspeed R."/>
            <person name="Gross S."/>
            <person name="Mandapat C."/>
            <person name="Jackson L."/>
            <person name="Mathew T."/>
            <person name="Pu L."/>
            <person name="Thornton R."/>
            <person name="Saada N."/>
            <person name="Wilczek-Boney K.B."/>
            <person name="Lee S."/>
            <person name="Kovar C."/>
            <person name="Wu Y."/>
            <person name="Scherer S.E."/>
            <person name="Worley K.C."/>
            <person name="Muzny D.M."/>
            <person name="Gibbs R."/>
        </authorList>
    </citation>
    <scope>NUCLEOTIDE SEQUENCE</scope>
    <source>
        <strain evidence="11">Brora</strain>
    </source>
</reference>
<keyword evidence="6" id="KW-0378">Hydrolase</keyword>
<keyword evidence="4" id="KW-0540">Nuclease</keyword>
<evidence type="ECO:0000256" key="1">
    <source>
        <dbReference type="ARBA" id="ARBA00001968"/>
    </source>
</evidence>
<name>T1IHT3_STRMM</name>
<evidence type="ECO:0000313" key="11">
    <source>
        <dbReference type="Proteomes" id="UP000014500"/>
    </source>
</evidence>
<sequence>MAAANVYMRYRDRPANYSEDDDEECEDMFDFVTLLAITYLSKLSTRKKKTKRKKRFWIQPSLKQRPMKTQQTTTNDAPNLESSGTNFSSEKFHMSTETFLEIAAKIKPFMISRKSKRPDRITDLHRLAITLDFLANSIQQKHLAQNHHISKQVLGVILDEVCLAIINGLKQEVTPVMNEENWLQVARDFNEVWNFPHCLGAINGKYVDIEYPRNYQTVFKSASRILVTGVADSHYRFIHFDVTTCDIQENGVDFPSTSFGKRLFSTDNVLGLPGNQQYGGKYNLPFVYIADDAYPLSTHVIKPFHSGDRELSKEETIFNRRLHHAKLSVDNAFGILASKWRCLSKRLVLKPDRAKLIVKACCVLHNYLMTQNTYLDYCPLQFADYNDQGNLINGKWRSDSSSNAMLNSQVGFDTLMDPQDDSAIETRQILMESFSR</sequence>
<evidence type="ECO:0000256" key="4">
    <source>
        <dbReference type="ARBA" id="ARBA00022722"/>
    </source>
</evidence>
<evidence type="ECO:0000256" key="5">
    <source>
        <dbReference type="ARBA" id="ARBA00022723"/>
    </source>
</evidence>
<evidence type="ECO:0000256" key="3">
    <source>
        <dbReference type="ARBA" id="ARBA00006958"/>
    </source>
</evidence>
<evidence type="ECO:0000256" key="8">
    <source>
        <dbReference type="SAM" id="MobiDB-lite"/>
    </source>
</evidence>
<dbReference type="HOGENOM" id="CLU_018552_6_1_1"/>
<dbReference type="OMA" id="FQYERAN"/>
<evidence type="ECO:0000256" key="6">
    <source>
        <dbReference type="ARBA" id="ARBA00022801"/>
    </source>
</evidence>
<keyword evidence="11" id="KW-1185">Reference proteome</keyword>
<dbReference type="EMBL" id="JH430009">
    <property type="status" value="NOT_ANNOTATED_CDS"/>
    <property type="molecule type" value="Genomic_DNA"/>
</dbReference>
<dbReference type="Proteomes" id="UP000014500">
    <property type="component" value="Unassembled WGS sequence"/>
</dbReference>
<dbReference type="eggNOG" id="KOG4585">
    <property type="taxonomic scope" value="Eukaryota"/>
</dbReference>
<dbReference type="GO" id="GO:0005634">
    <property type="term" value="C:nucleus"/>
    <property type="evidence" value="ECO:0007669"/>
    <property type="project" value="UniProtKB-SubCell"/>
</dbReference>
<dbReference type="PANTHER" id="PTHR22930">
    <property type="match status" value="1"/>
</dbReference>
<reference evidence="10" key="2">
    <citation type="submission" date="2015-02" db="UniProtKB">
        <authorList>
            <consortium name="EnsemblMetazoa"/>
        </authorList>
    </citation>
    <scope>IDENTIFICATION</scope>
</reference>
<evidence type="ECO:0000259" key="9">
    <source>
        <dbReference type="Pfam" id="PF13359"/>
    </source>
</evidence>
<dbReference type="PhylomeDB" id="T1IHT3"/>
<comment type="subcellular location">
    <subcellularLocation>
        <location evidence="2">Nucleus</location>
    </subcellularLocation>
</comment>
<evidence type="ECO:0000256" key="7">
    <source>
        <dbReference type="ARBA" id="ARBA00023242"/>
    </source>
</evidence>
<dbReference type="STRING" id="126957.T1IHT3"/>
<dbReference type="PANTHER" id="PTHR22930:SF269">
    <property type="entry name" value="NUCLEASE HARBI1-LIKE PROTEIN"/>
    <property type="match status" value="1"/>
</dbReference>
<keyword evidence="5" id="KW-0479">Metal-binding</keyword>
<dbReference type="Pfam" id="PF13359">
    <property type="entry name" value="DDE_Tnp_4"/>
    <property type="match status" value="1"/>
</dbReference>
<dbReference type="GO" id="GO:0016787">
    <property type="term" value="F:hydrolase activity"/>
    <property type="evidence" value="ECO:0007669"/>
    <property type="project" value="UniProtKB-KW"/>
</dbReference>
<organism evidence="10 11">
    <name type="scientific">Strigamia maritima</name>
    <name type="common">European centipede</name>
    <name type="synonym">Geophilus maritimus</name>
    <dbReference type="NCBI Taxonomy" id="126957"/>
    <lineage>
        <taxon>Eukaryota</taxon>
        <taxon>Metazoa</taxon>
        <taxon>Ecdysozoa</taxon>
        <taxon>Arthropoda</taxon>
        <taxon>Myriapoda</taxon>
        <taxon>Chilopoda</taxon>
        <taxon>Pleurostigmophora</taxon>
        <taxon>Geophilomorpha</taxon>
        <taxon>Linotaeniidae</taxon>
        <taxon>Strigamia</taxon>
    </lineage>
</organism>
<evidence type="ECO:0000313" key="10">
    <source>
        <dbReference type="EnsemblMetazoa" id="SMAR000409-PA"/>
    </source>
</evidence>
<evidence type="ECO:0000256" key="2">
    <source>
        <dbReference type="ARBA" id="ARBA00004123"/>
    </source>
</evidence>
<dbReference type="GO" id="GO:0004518">
    <property type="term" value="F:nuclease activity"/>
    <property type="evidence" value="ECO:0007669"/>
    <property type="project" value="UniProtKB-KW"/>
</dbReference>
<accession>T1IHT3</accession>
<dbReference type="InterPro" id="IPR027806">
    <property type="entry name" value="HARBI1_dom"/>
</dbReference>
<comment type="cofactor">
    <cofactor evidence="1">
        <name>a divalent metal cation</name>
        <dbReference type="ChEBI" id="CHEBI:60240"/>
    </cofactor>
</comment>
<comment type="similarity">
    <text evidence="3">Belongs to the HARBI1 family.</text>
</comment>
<feature type="compositionally biased region" description="Polar residues" evidence="8">
    <location>
        <begin position="67"/>
        <end position="87"/>
    </location>
</feature>
<keyword evidence="7" id="KW-0539">Nucleus</keyword>
<feature type="domain" description="DDE Tnp4" evidence="9">
    <location>
        <begin position="288"/>
        <end position="366"/>
    </location>
</feature>
<dbReference type="AlphaFoldDB" id="T1IHT3"/>
<proteinExistence type="inferred from homology"/>
<protein>
    <recommendedName>
        <fullName evidence="9">DDE Tnp4 domain-containing protein</fullName>
    </recommendedName>
</protein>